<proteinExistence type="predicted"/>
<gene>
    <name evidence="1" type="ORF">OX90_12320</name>
</gene>
<organism evidence="1 2">
    <name type="scientific">Pseudomonas coronafaciens pv. porri</name>
    <dbReference type="NCBI Taxonomy" id="83964"/>
    <lineage>
        <taxon>Bacteria</taxon>
        <taxon>Pseudomonadati</taxon>
        <taxon>Pseudomonadota</taxon>
        <taxon>Gammaproteobacteria</taxon>
        <taxon>Pseudomonadales</taxon>
        <taxon>Pseudomonadaceae</taxon>
        <taxon>Pseudomonas</taxon>
        <taxon>Pseudomonas coronafaciens</taxon>
    </lineage>
</organism>
<keyword evidence="2" id="KW-1185">Reference proteome</keyword>
<evidence type="ECO:0000313" key="1">
    <source>
        <dbReference type="EMBL" id="KOP59255.1"/>
    </source>
</evidence>
<dbReference type="RefSeq" id="WP_053486552.1">
    <property type="nucleotide sequence ID" value="NZ_JUEU01000141.1"/>
</dbReference>
<name>A0ABR5JP10_9PSED</name>
<reference evidence="1 2" key="2">
    <citation type="submission" date="2015-09" db="EMBL/GenBank/DDBJ databases">
        <title>Genome analysis of Pseudomonas syringae pv. porri LMG.</title>
        <authorList>
            <person name="Rombouts S."/>
        </authorList>
    </citation>
    <scope>NUCLEOTIDE SEQUENCE [LARGE SCALE GENOMIC DNA]</scope>
    <source>
        <strain evidence="1 2">LMG 28496</strain>
    </source>
</reference>
<evidence type="ECO:0000313" key="2">
    <source>
        <dbReference type="Proteomes" id="UP000037201"/>
    </source>
</evidence>
<accession>A0ABR5JP10</accession>
<protein>
    <submittedName>
        <fullName evidence="1">Uncharacterized protein</fullName>
    </submittedName>
</protein>
<dbReference type="Proteomes" id="UP000037201">
    <property type="component" value="Unassembled WGS sequence"/>
</dbReference>
<reference evidence="1 2" key="1">
    <citation type="submission" date="2014-12" db="EMBL/GenBank/DDBJ databases">
        <authorList>
            <person name="Baeyen S."/>
        </authorList>
    </citation>
    <scope>NUCLEOTIDE SEQUENCE [LARGE SCALE GENOMIC DNA]</scope>
    <source>
        <strain evidence="1 2">LMG 28496</strain>
    </source>
</reference>
<dbReference type="EMBL" id="JUEU01000141">
    <property type="protein sequence ID" value="KOP59255.1"/>
    <property type="molecule type" value="Genomic_DNA"/>
</dbReference>
<sequence length="128" mass="14889">MNKKDKPSKEQNEKALEELLSQLGKGGKIDWEHKSEKDIEFKIKNGIDIEINICCLPEPVLSKKQEAYIDRLEEARSSINRKDENDQIDFGADPEVTKKLTKYFNNKGKKLRKQKFKVATEDSVFFIK</sequence>
<comment type="caution">
    <text evidence="1">The sequence shown here is derived from an EMBL/GenBank/DDBJ whole genome shotgun (WGS) entry which is preliminary data.</text>
</comment>